<keyword evidence="1" id="KW-0602">Photosynthesis</keyword>
<dbReference type="InterPro" id="IPR038052">
    <property type="entry name" value="Chaperonin_RbcX_sf"/>
</dbReference>
<evidence type="ECO:0000313" key="8">
    <source>
        <dbReference type="Proteomes" id="UP000747110"/>
    </source>
</evidence>
<dbReference type="PANTHER" id="PTHR33791">
    <property type="entry name" value="CHAPERONIN-LIKE RBCX PROTEIN 1, CHLOROPLASTIC"/>
    <property type="match status" value="1"/>
</dbReference>
<dbReference type="Pfam" id="PF02341">
    <property type="entry name" value="RbcX"/>
    <property type="match status" value="1"/>
</dbReference>
<feature type="compositionally biased region" description="Polar residues" evidence="4">
    <location>
        <begin position="184"/>
        <end position="195"/>
    </location>
</feature>
<dbReference type="GO" id="GO:0110102">
    <property type="term" value="P:ribulose bisphosphate carboxylase complex assembly"/>
    <property type="evidence" value="ECO:0007669"/>
    <property type="project" value="InterPro"/>
</dbReference>
<dbReference type="SUPFAM" id="SSF158615">
    <property type="entry name" value="RbcX-like"/>
    <property type="match status" value="1"/>
</dbReference>
<reference evidence="6" key="1">
    <citation type="journal article" date="2021" name="Proc. Natl. Acad. Sci. U.S.A.">
        <title>Three genomes in the algal genus Volvox reveal the fate of a haploid sex-determining region after a transition to homothallism.</title>
        <authorList>
            <person name="Yamamoto K."/>
            <person name="Hamaji T."/>
            <person name="Kawai-Toyooka H."/>
            <person name="Matsuzaki R."/>
            <person name="Takahashi F."/>
            <person name="Nishimura Y."/>
            <person name="Kawachi M."/>
            <person name="Noguchi H."/>
            <person name="Minakuchi Y."/>
            <person name="Umen J.G."/>
            <person name="Toyoda A."/>
            <person name="Nozaki H."/>
        </authorList>
    </citation>
    <scope>NUCLEOTIDE SEQUENCE</scope>
    <source>
        <strain evidence="6">NIES-3785</strain>
        <strain evidence="5">NIES-3786</strain>
    </source>
</reference>
<dbReference type="Proteomes" id="UP000722791">
    <property type="component" value="Unassembled WGS sequence"/>
</dbReference>
<dbReference type="EMBL" id="BNCQ01000014">
    <property type="protein sequence ID" value="GIM03758.1"/>
    <property type="molecule type" value="Genomic_DNA"/>
</dbReference>
<comment type="caution">
    <text evidence="6">The sequence shown here is derived from an EMBL/GenBank/DDBJ whole genome shotgun (WGS) entry which is preliminary data.</text>
</comment>
<evidence type="ECO:0000256" key="1">
    <source>
        <dbReference type="ARBA" id="ARBA00022531"/>
    </source>
</evidence>
<organism evidence="6 7">
    <name type="scientific">Volvox reticuliferus</name>
    <dbReference type="NCBI Taxonomy" id="1737510"/>
    <lineage>
        <taxon>Eukaryota</taxon>
        <taxon>Viridiplantae</taxon>
        <taxon>Chlorophyta</taxon>
        <taxon>core chlorophytes</taxon>
        <taxon>Chlorophyceae</taxon>
        <taxon>CS clade</taxon>
        <taxon>Chlamydomonadales</taxon>
        <taxon>Volvocaceae</taxon>
        <taxon>Volvox</taxon>
    </lineage>
</organism>
<protein>
    <submittedName>
        <fullName evidence="6">Uncharacterized protein</fullName>
    </submittedName>
</protein>
<evidence type="ECO:0000256" key="4">
    <source>
        <dbReference type="SAM" id="MobiDB-lite"/>
    </source>
</evidence>
<feature type="compositionally biased region" description="Gly residues" evidence="4">
    <location>
        <begin position="258"/>
        <end position="269"/>
    </location>
</feature>
<keyword evidence="8" id="KW-1185">Reference proteome</keyword>
<dbReference type="EMBL" id="BNCP01000025">
    <property type="protein sequence ID" value="GIL82922.1"/>
    <property type="molecule type" value="Genomic_DNA"/>
</dbReference>
<dbReference type="AlphaFoldDB" id="A0A8J4LPA3"/>
<gene>
    <name evidence="5" type="ORF">Vretifemale_11825</name>
    <name evidence="6" type="ORF">Vretimale_8426</name>
</gene>
<name>A0A8J4LPA3_9CHLO</name>
<sequence length="303" mass="31235">MRSVRDTCCAPAHRACGRLVVRGLVAPTVPANLRNVRAKGGVYVPSDSFGGQSPERKAAGILRTFFTFVAARVVLSQLEGSGRGALGAYDSQAATDLHNFLQNVSMKDGDEWLAQLMRQNTSLGLRLMEVRDHYCEEAFEWDQLQQVSKKDMRAANTKLMRQFAAASFAASLAEGEGEAAASSPSMQGWRSATANGTDDGGESDGTTISSSAASPDLSAMPTNINADGKAAGSCSGGGSEASSNSQPLRLSDGDGTDATGGAGTTGGGAVTLTSPAPDTCLDSPGLSVNSSQADDEQFGTKPV</sequence>
<evidence type="ECO:0000313" key="5">
    <source>
        <dbReference type="EMBL" id="GIL82922.1"/>
    </source>
</evidence>
<evidence type="ECO:0000256" key="3">
    <source>
        <dbReference type="ARBA" id="ARBA00023300"/>
    </source>
</evidence>
<proteinExistence type="predicted"/>
<evidence type="ECO:0000313" key="7">
    <source>
        <dbReference type="Proteomes" id="UP000722791"/>
    </source>
</evidence>
<dbReference type="GO" id="GO:0015979">
    <property type="term" value="P:photosynthesis"/>
    <property type="evidence" value="ECO:0007669"/>
    <property type="project" value="UniProtKB-KW"/>
</dbReference>
<accession>A0A8J4LPA3</accession>
<keyword evidence="3" id="KW-0120">Carbon dioxide fixation</keyword>
<dbReference type="PANTHER" id="PTHR33791:SF1">
    <property type="entry name" value="RUBISCO CHAPERONE RBCX"/>
    <property type="match status" value="1"/>
</dbReference>
<dbReference type="InterPro" id="IPR003435">
    <property type="entry name" value="Chaperonin_RcbX"/>
</dbReference>
<dbReference type="OrthoDB" id="513226at2759"/>
<evidence type="ECO:0000313" key="6">
    <source>
        <dbReference type="EMBL" id="GIM03758.1"/>
    </source>
</evidence>
<dbReference type="Proteomes" id="UP000747110">
    <property type="component" value="Unassembled WGS sequence"/>
</dbReference>
<keyword evidence="2" id="KW-0143">Chaperone</keyword>
<dbReference type="GO" id="GO:0015977">
    <property type="term" value="P:carbon fixation"/>
    <property type="evidence" value="ECO:0007669"/>
    <property type="project" value="UniProtKB-KW"/>
</dbReference>
<dbReference type="Gene3D" id="1.10.1200.210">
    <property type="entry name" value="Chaperonin-like RbcX"/>
    <property type="match status" value="1"/>
</dbReference>
<dbReference type="GO" id="GO:0044183">
    <property type="term" value="F:protein folding chaperone"/>
    <property type="evidence" value="ECO:0007669"/>
    <property type="project" value="InterPro"/>
</dbReference>
<evidence type="ECO:0000256" key="2">
    <source>
        <dbReference type="ARBA" id="ARBA00023186"/>
    </source>
</evidence>
<feature type="region of interest" description="Disordered" evidence="4">
    <location>
        <begin position="179"/>
        <end position="303"/>
    </location>
</feature>